<accession>A0A0H5D4I3</accession>
<sequence>MSPSHIQLIPTPELALLFGYSEPSASFYDFCRRTGIAPVPGRRGWYDPKLIRARLDAVQGISAAEREATSQPSLVAQRRARRAQK</sequence>
<protein>
    <submittedName>
        <fullName evidence="2">Uncharacterized protein</fullName>
    </submittedName>
</protein>
<evidence type="ECO:0000313" key="3">
    <source>
        <dbReference type="Proteomes" id="UP000043764"/>
    </source>
</evidence>
<feature type="region of interest" description="Disordered" evidence="1">
    <location>
        <begin position="64"/>
        <end position="85"/>
    </location>
</feature>
<evidence type="ECO:0000256" key="1">
    <source>
        <dbReference type="SAM" id="MobiDB-lite"/>
    </source>
</evidence>
<proteinExistence type="predicted"/>
<name>A0A0H5D4I3_9RHOB</name>
<evidence type="ECO:0000313" key="2">
    <source>
        <dbReference type="EMBL" id="CRL11934.1"/>
    </source>
</evidence>
<dbReference type="AlphaFoldDB" id="A0A0H5D4I3"/>
<gene>
    <name evidence="2" type="ORF">NIT7321_02804</name>
</gene>
<dbReference type="EMBL" id="CVRL01000035">
    <property type="protein sequence ID" value="CRL11934.1"/>
    <property type="molecule type" value="Genomic_DNA"/>
</dbReference>
<dbReference type="Proteomes" id="UP000043764">
    <property type="component" value="Unassembled WGS sequence"/>
</dbReference>
<organism evidence="2 3">
    <name type="scientific">Phaeobacter italicus</name>
    <dbReference type="NCBI Taxonomy" id="481446"/>
    <lineage>
        <taxon>Bacteria</taxon>
        <taxon>Pseudomonadati</taxon>
        <taxon>Pseudomonadota</taxon>
        <taxon>Alphaproteobacteria</taxon>
        <taxon>Rhodobacterales</taxon>
        <taxon>Roseobacteraceae</taxon>
        <taxon>Phaeobacter</taxon>
    </lineage>
</organism>
<reference evidence="3" key="1">
    <citation type="submission" date="2015-05" db="EMBL/GenBank/DDBJ databases">
        <authorList>
            <person name="Rodrigo-Torres Lidia"/>
            <person name="Arahal R.David."/>
        </authorList>
    </citation>
    <scope>NUCLEOTIDE SEQUENCE [LARGE SCALE GENOMIC DNA]</scope>
    <source>
        <strain evidence="3">CECT 7321</strain>
    </source>
</reference>
<keyword evidence="3" id="KW-1185">Reference proteome</keyword>